<sequence>MLSKGKYHRFKGIRVDVKSYGWLEALLHGPEILTRAERDELVYYGDGIGGFTTVLRHVGPLGNIEYSMANSGKVD</sequence>
<feature type="non-terminal residue" evidence="1">
    <location>
        <position position="75"/>
    </location>
</feature>
<protein>
    <submittedName>
        <fullName evidence="1">Uncharacterized protein</fullName>
    </submittedName>
</protein>
<organism evidence="1">
    <name type="scientific">marine sediment metagenome</name>
    <dbReference type="NCBI Taxonomy" id="412755"/>
    <lineage>
        <taxon>unclassified sequences</taxon>
        <taxon>metagenomes</taxon>
        <taxon>ecological metagenomes</taxon>
    </lineage>
</organism>
<gene>
    <name evidence="1" type="ORF">S06H3_31186</name>
</gene>
<evidence type="ECO:0000313" key="1">
    <source>
        <dbReference type="EMBL" id="GAI19896.1"/>
    </source>
</evidence>
<dbReference type="AlphaFoldDB" id="X1MPC7"/>
<dbReference type="EMBL" id="BARV01018442">
    <property type="protein sequence ID" value="GAI19896.1"/>
    <property type="molecule type" value="Genomic_DNA"/>
</dbReference>
<reference evidence="1" key="1">
    <citation type="journal article" date="2014" name="Front. Microbiol.">
        <title>High frequency of phylogenetically diverse reductive dehalogenase-homologous genes in deep subseafloor sedimentary metagenomes.</title>
        <authorList>
            <person name="Kawai M."/>
            <person name="Futagami T."/>
            <person name="Toyoda A."/>
            <person name="Takaki Y."/>
            <person name="Nishi S."/>
            <person name="Hori S."/>
            <person name="Arai W."/>
            <person name="Tsubouchi T."/>
            <person name="Morono Y."/>
            <person name="Uchiyama I."/>
            <person name="Ito T."/>
            <person name="Fujiyama A."/>
            <person name="Inagaki F."/>
            <person name="Takami H."/>
        </authorList>
    </citation>
    <scope>NUCLEOTIDE SEQUENCE</scope>
    <source>
        <strain evidence="1">Expedition CK06-06</strain>
    </source>
</reference>
<accession>X1MPC7</accession>
<proteinExistence type="predicted"/>
<name>X1MPC7_9ZZZZ</name>
<comment type="caution">
    <text evidence="1">The sequence shown here is derived from an EMBL/GenBank/DDBJ whole genome shotgun (WGS) entry which is preliminary data.</text>
</comment>